<feature type="compositionally biased region" description="Pro residues" evidence="2">
    <location>
        <begin position="166"/>
        <end position="177"/>
    </location>
</feature>
<dbReference type="InterPro" id="IPR008984">
    <property type="entry name" value="SMAD_FHA_dom_sf"/>
</dbReference>
<feature type="region of interest" description="Disordered" evidence="2">
    <location>
        <begin position="112"/>
        <end position="145"/>
    </location>
</feature>
<comment type="caution">
    <text evidence="4">The sequence shown here is derived from an EMBL/GenBank/DDBJ whole genome shotgun (WGS) entry which is preliminary data.</text>
</comment>
<dbReference type="Gene3D" id="3.30.450.380">
    <property type="match status" value="1"/>
</dbReference>
<evidence type="ECO:0000313" key="4">
    <source>
        <dbReference type="EMBL" id="MDC3986848.1"/>
    </source>
</evidence>
<dbReference type="PANTHER" id="PTHR30486">
    <property type="entry name" value="TWITCHING MOTILITY PROTEIN PILT"/>
    <property type="match status" value="1"/>
</dbReference>
<dbReference type="CDD" id="cd00060">
    <property type="entry name" value="FHA"/>
    <property type="match status" value="1"/>
</dbReference>
<comment type="similarity">
    <text evidence="1">Belongs to the GSP E family.</text>
</comment>
<dbReference type="GO" id="GO:0016887">
    <property type="term" value="F:ATP hydrolysis activity"/>
    <property type="evidence" value="ECO:0007669"/>
    <property type="project" value="InterPro"/>
</dbReference>
<organism evidence="4 5">
    <name type="scientific">Polyangium jinanense</name>
    <dbReference type="NCBI Taxonomy" id="2829994"/>
    <lineage>
        <taxon>Bacteria</taxon>
        <taxon>Pseudomonadati</taxon>
        <taxon>Myxococcota</taxon>
        <taxon>Polyangia</taxon>
        <taxon>Polyangiales</taxon>
        <taxon>Polyangiaceae</taxon>
        <taxon>Polyangium</taxon>
    </lineage>
</organism>
<keyword evidence="5" id="KW-1185">Reference proteome</keyword>
<gene>
    <name evidence="4" type="primary">tadA</name>
    <name evidence="4" type="ORF">KEG57_40635</name>
</gene>
<proteinExistence type="inferred from homology"/>
<feature type="compositionally biased region" description="Polar residues" evidence="2">
    <location>
        <begin position="180"/>
        <end position="194"/>
    </location>
</feature>
<reference evidence="4 5" key="1">
    <citation type="submission" date="2021-04" db="EMBL/GenBank/DDBJ databases">
        <title>Genome analysis of Polyangium sp.</title>
        <authorList>
            <person name="Li Y."/>
            <person name="Wang J."/>
        </authorList>
    </citation>
    <scope>NUCLEOTIDE SEQUENCE [LARGE SCALE GENOMIC DNA]</scope>
    <source>
        <strain evidence="4 5">SDU14</strain>
    </source>
</reference>
<dbReference type="AlphaFoldDB" id="A0A9X3XD80"/>
<feature type="region of interest" description="Disordered" evidence="2">
    <location>
        <begin position="158"/>
        <end position="268"/>
    </location>
</feature>
<dbReference type="PROSITE" id="PS50006">
    <property type="entry name" value="FHA_DOMAIN"/>
    <property type="match status" value="1"/>
</dbReference>
<dbReference type="InterPro" id="IPR027417">
    <property type="entry name" value="P-loop_NTPase"/>
</dbReference>
<dbReference type="InterPro" id="IPR000253">
    <property type="entry name" value="FHA_dom"/>
</dbReference>
<feature type="compositionally biased region" description="Low complexity" evidence="2">
    <location>
        <begin position="119"/>
        <end position="128"/>
    </location>
</feature>
<dbReference type="InterPro" id="IPR001482">
    <property type="entry name" value="T2SS/T4SS_dom"/>
</dbReference>
<dbReference type="Pfam" id="PF00437">
    <property type="entry name" value="T2SSE"/>
    <property type="match status" value="1"/>
</dbReference>
<dbReference type="SUPFAM" id="SSF49879">
    <property type="entry name" value="SMAD/FHA domain"/>
    <property type="match status" value="1"/>
</dbReference>
<name>A0A9X3XD80_9BACT</name>
<feature type="domain" description="FHA" evidence="3">
    <location>
        <begin position="24"/>
        <end position="73"/>
    </location>
</feature>
<protein>
    <submittedName>
        <fullName evidence="4">Flp pilus assembly complex ATPase component TadA</fullName>
    </submittedName>
</protein>
<accession>A0A9X3XD80</accession>
<dbReference type="Proteomes" id="UP001151081">
    <property type="component" value="Unassembled WGS sequence"/>
</dbReference>
<sequence>MIFSVIISEKGGAERRESFDRAEINVGRVQGNDLMLPKGNVSKRHARLVLRDGRFIVTDLKSTNGTYVNGRKIGQPTLVREGDKIYIGDFVLRIEAGPGTSLAGGRMPSGEFNAMPDMGSIEGPLSSPGGPPSAIPAKPRDPGILTGEQAADVVSHFPLENDPDEAPVPVPAPPRVPRPTASTKPSGSMLSPTALSPLPPHTAAGPPTLSAGPRPTASSIPAPPQSPFPPAFGQAFPSRHAMPPGPTAVPPSPVNRTNSEPTPGPSAPHRAALVTLVERVAEGVDLAPLATGAPISSTFATKIATTIEERVAGMKTAGLVPDGVGIAELAVEARREILELGAIGPLLADDDVLEIHVQGNTRLVAFRKSRKTPTGEMPFTSEEAAARALRRLLVRAGTPFEAPGAVDVVTPEGFRILGVVPAPGAKGLLVVLRKPQRIEASTLEDLVRAGLVSRAVATLLSQCMAGRANVLVAGPMGSGHGSLVAALAQGFAAEERVVSLQDDDEIPVLHTNALSIPLGPSADAAANATRVAARMRPDRIVIGALAGPAASELVGALGEGAGSVLAATRAPTLRHALARLTADLVTARPGTTVEAAREALASAFDLVLEVARLRDGRARLMRVADLRVEGGALVARDLFTFIIERTAAGGTIEGSLHPTGVVPAIAEDLAARGTPVDPAIFRRAK</sequence>
<dbReference type="Pfam" id="PF00498">
    <property type="entry name" value="FHA"/>
    <property type="match status" value="1"/>
</dbReference>
<evidence type="ECO:0000313" key="5">
    <source>
        <dbReference type="Proteomes" id="UP001151081"/>
    </source>
</evidence>
<feature type="compositionally biased region" description="Pro residues" evidence="2">
    <location>
        <begin position="243"/>
        <end position="253"/>
    </location>
</feature>
<evidence type="ECO:0000259" key="3">
    <source>
        <dbReference type="PROSITE" id="PS50006"/>
    </source>
</evidence>
<dbReference type="SUPFAM" id="SSF52540">
    <property type="entry name" value="P-loop containing nucleoside triphosphate hydrolases"/>
    <property type="match status" value="1"/>
</dbReference>
<feature type="compositionally biased region" description="Pro residues" evidence="2">
    <location>
        <begin position="221"/>
        <end position="230"/>
    </location>
</feature>
<dbReference type="Gene3D" id="2.60.200.20">
    <property type="match status" value="1"/>
</dbReference>
<dbReference type="Gene3D" id="3.40.50.300">
    <property type="entry name" value="P-loop containing nucleotide triphosphate hydrolases"/>
    <property type="match status" value="1"/>
</dbReference>
<evidence type="ECO:0000256" key="2">
    <source>
        <dbReference type="SAM" id="MobiDB-lite"/>
    </source>
</evidence>
<dbReference type="RefSeq" id="WP_272422394.1">
    <property type="nucleotide sequence ID" value="NZ_JAGTJJ010000044.1"/>
</dbReference>
<dbReference type="InterPro" id="IPR050921">
    <property type="entry name" value="T4SS_GSP_E_ATPase"/>
</dbReference>
<dbReference type="EMBL" id="JAGTJJ010000044">
    <property type="protein sequence ID" value="MDC3986848.1"/>
    <property type="molecule type" value="Genomic_DNA"/>
</dbReference>
<dbReference type="SMART" id="SM00240">
    <property type="entry name" value="FHA"/>
    <property type="match status" value="1"/>
</dbReference>
<evidence type="ECO:0000256" key="1">
    <source>
        <dbReference type="ARBA" id="ARBA00006611"/>
    </source>
</evidence>
<dbReference type="PANTHER" id="PTHR30486:SF6">
    <property type="entry name" value="TYPE IV PILUS RETRACTATION ATPASE PILT"/>
    <property type="match status" value="1"/>
</dbReference>